<accession>A0A0A9AGQ8</accession>
<proteinExistence type="predicted"/>
<dbReference type="EMBL" id="GBRH01247021">
    <property type="protein sequence ID" value="JAD50874.1"/>
    <property type="molecule type" value="Transcribed_RNA"/>
</dbReference>
<sequence>MLLPPDGNGISEFPPGNITISLNFQF</sequence>
<reference evidence="1" key="2">
    <citation type="journal article" date="2015" name="Data Brief">
        <title>Shoot transcriptome of the giant reed, Arundo donax.</title>
        <authorList>
            <person name="Barrero R.A."/>
            <person name="Guerrero F.D."/>
            <person name="Moolhuijzen P."/>
            <person name="Goolsby J.A."/>
            <person name="Tidwell J."/>
            <person name="Bellgard S.E."/>
            <person name="Bellgard M.I."/>
        </authorList>
    </citation>
    <scope>NUCLEOTIDE SEQUENCE</scope>
    <source>
        <tissue evidence="1">Shoot tissue taken approximately 20 cm above the soil surface</tissue>
    </source>
</reference>
<evidence type="ECO:0000313" key="1">
    <source>
        <dbReference type="EMBL" id="JAD50874.1"/>
    </source>
</evidence>
<protein>
    <submittedName>
        <fullName evidence="1">Uncharacterized protein</fullName>
    </submittedName>
</protein>
<name>A0A0A9AGQ8_ARUDO</name>
<organism evidence="1">
    <name type="scientific">Arundo donax</name>
    <name type="common">Giant reed</name>
    <name type="synonym">Donax arundinaceus</name>
    <dbReference type="NCBI Taxonomy" id="35708"/>
    <lineage>
        <taxon>Eukaryota</taxon>
        <taxon>Viridiplantae</taxon>
        <taxon>Streptophyta</taxon>
        <taxon>Embryophyta</taxon>
        <taxon>Tracheophyta</taxon>
        <taxon>Spermatophyta</taxon>
        <taxon>Magnoliopsida</taxon>
        <taxon>Liliopsida</taxon>
        <taxon>Poales</taxon>
        <taxon>Poaceae</taxon>
        <taxon>PACMAD clade</taxon>
        <taxon>Arundinoideae</taxon>
        <taxon>Arundineae</taxon>
        <taxon>Arundo</taxon>
    </lineage>
</organism>
<dbReference type="AlphaFoldDB" id="A0A0A9AGQ8"/>
<reference evidence="1" key="1">
    <citation type="submission" date="2014-09" db="EMBL/GenBank/DDBJ databases">
        <authorList>
            <person name="Magalhaes I.L.F."/>
            <person name="Oliveira U."/>
            <person name="Santos F.R."/>
            <person name="Vidigal T.H.D.A."/>
            <person name="Brescovit A.D."/>
            <person name="Santos A.J."/>
        </authorList>
    </citation>
    <scope>NUCLEOTIDE SEQUENCE</scope>
    <source>
        <tissue evidence="1">Shoot tissue taken approximately 20 cm above the soil surface</tissue>
    </source>
</reference>